<keyword evidence="3 6" id="KW-1133">Transmembrane helix</keyword>
<sequence>MSDAEKQPQQPAAATATPDQTTDRTSTPTTPVEAEKPGQNVHSKELSNASEEDLEPVPHVHLRTYLAVFAVCLIYFAQDFALVGAGSQGQVIAGIFGRSQDASWITAVIAILTVVLGPIVSQASDYWGRKWFLIALTLIGAAGAVIVSRANTMNMVIAGFAVIGIDFGVQPLLHTVASEVLPRRWRAWGQASVMISNALGLITGLIVGGHFNRHGDPNGFRYFFYIAAAFFALAAAICVYAYRPLPRPLQTAYTFNEKLAKLDWIGYALLSSSLVLFCVGLSYSQNPYEWSDPRVSATFAIGMALALVLVVYEWKFKTDGMFHHGLFDNNRNFTIALLCVFCEGMAFFAVNVYFAFQTKKVRWMTFAAFCIFVAFFVGMSATNKNTSTAAWGLPVLMGFGLGMTLITLITAAQLSIPVELVAIATGLIISVRSLGGTIGIAIYNAVFVAAMKRLPDNIASAAISAGLPPSSVAQFVGDLAGSNQTDLVNVPGVTPDIIGAGAGALLDTYATGFRNVWVTALAFCVLAGISSVFLFDPSKEFNNHIDAPVEKDEDLYASS</sequence>
<keyword evidence="2 6" id="KW-0812">Transmembrane</keyword>
<feature type="transmembrane region" description="Helical" evidence="6">
    <location>
        <begin position="420"/>
        <end position="446"/>
    </location>
</feature>
<evidence type="ECO:0000259" key="7">
    <source>
        <dbReference type="PROSITE" id="PS50850"/>
    </source>
</evidence>
<evidence type="ECO:0000256" key="5">
    <source>
        <dbReference type="SAM" id="MobiDB-lite"/>
    </source>
</evidence>
<dbReference type="InParanoid" id="A0A1J7JI79"/>
<dbReference type="PROSITE" id="PS00216">
    <property type="entry name" value="SUGAR_TRANSPORT_1"/>
    <property type="match status" value="1"/>
</dbReference>
<feature type="compositionally biased region" description="Low complexity" evidence="5">
    <location>
        <begin position="7"/>
        <end position="31"/>
    </location>
</feature>
<feature type="transmembrane region" description="Helical" evidence="6">
    <location>
        <begin position="104"/>
        <end position="124"/>
    </location>
</feature>
<dbReference type="GO" id="GO:0022857">
    <property type="term" value="F:transmembrane transporter activity"/>
    <property type="evidence" value="ECO:0007669"/>
    <property type="project" value="InterPro"/>
</dbReference>
<keyword evidence="4 6" id="KW-0472">Membrane</keyword>
<dbReference type="Gene3D" id="1.20.1250.20">
    <property type="entry name" value="MFS general substrate transporter like domains"/>
    <property type="match status" value="1"/>
</dbReference>
<dbReference type="SUPFAM" id="SSF103473">
    <property type="entry name" value="MFS general substrate transporter"/>
    <property type="match status" value="1"/>
</dbReference>
<feature type="transmembrane region" description="Helical" evidence="6">
    <location>
        <begin position="363"/>
        <end position="382"/>
    </location>
</feature>
<keyword evidence="9" id="KW-1185">Reference proteome</keyword>
<accession>A0A1J7JI79</accession>
<feature type="transmembrane region" description="Helical" evidence="6">
    <location>
        <begin position="516"/>
        <end position="535"/>
    </location>
</feature>
<organism evidence="8 9">
    <name type="scientific">Coniochaeta ligniaria NRRL 30616</name>
    <dbReference type="NCBI Taxonomy" id="1408157"/>
    <lineage>
        <taxon>Eukaryota</taxon>
        <taxon>Fungi</taxon>
        <taxon>Dikarya</taxon>
        <taxon>Ascomycota</taxon>
        <taxon>Pezizomycotina</taxon>
        <taxon>Sordariomycetes</taxon>
        <taxon>Sordariomycetidae</taxon>
        <taxon>Coniochaetales</taxon>
        <taxon>Coniochaetaceae</taxon>
        <taxon>Coniochaeta</taxon>
    </lineage>
</organism>
<dbReference type="OrthoDB" id="4161376at2759"/>
<feature type="transmembrane region" description="Helical" evidence="6">
    <location>
        <begin position="295"/>
        <end position="314"/>
    </location>
</feature>
<feature type="transmembrane region" description="Helical" evidence="6">
    <location>
        <begin position="334"/>
        <end position="356"/>
    </location>
</feature>
<gene>
    <name evidence="8" type="ORF">CONLIGDRAFT_659216</name>
</gene>
<dbReference type="PROSITE" id="PS50850">
    <property type="entry name" value="MFS"/>
    <property type="match status" value="1"/>
</dbReference>
<dbReference type="InterPro" id="IPR011701">
    <property type="entry name" value="MFS"/>
</dbReference>
<evidence type="ECO:0000256" key="6">
    <source>
        <dbReference type="SAM" id="Phobius"/>
    </source>
</evidence>
<evidence type="ECO:0000256" key="3">
    <source>
        <dbReference type="ARBA" id="ARBA00022989"/>
    </source>
</evidence>
<protein>
    <submittedName>
        <fullName evidence="8">MFS general substrate transporter</fullName>
    </submittedName>
</protein>
<feature type="transmembrane region" description="Helical" evidence="6">
    <location>
        <begin position="155"/>
        <end position="173"/>
    </location>
</feature>
<feature type="transmembrane region" description="Helical" evidence="6">
    <location>
        <begin position="264"/>
        <end position="283"/>
    </location>
</feature>
<dbReference type="PANTHER" id="PTHR23501">
    <property type="entry name" value="MAJOR FACILITATOR SUPERFAMILY"/>
    <property type="match status" value="1"/>
</dbReference>
<dbReference type="InterPro" id="IPR020846">
    <property type="entry name" value="MFS_dom"/>
</dbReference>
<feature type="transmembrane region" description="Helical" evidence="6">
    <location>
        <begin position="223"/>
        <end position="242"/>
    </location>
</feature>
<reference evidence="8 9" key="1">
    <citation type="submission" date="2016-10" db="EMBL/GenBank/DDBJ databases">
        <title>Draft genome sequence of Coniochaeta ligniaria NRRL30616, a lignocellulolytic fungus for bioabatement of inhibitors in plant biomass hydrolysates.</title>
        <authorList>
            <consortium name="DOE Joint Genome Institute"/>
            <person name="Jimenez D.J."/>
            <person name="Hector R.E."/>
            <person name="Riley R."/>
            <person name="Sun H."/>
            <person name="Grigoriev I.V."/>
            <person name="Van Elsas J.D."/>
            <person name="Nichols N.N."/>
        </authorList>
    </citation>
    <scope>NUCLEOTIDE SEQUENCE [LARGE SCALE GENOMIC DNA]</scope>
    <source>
        <strain evidence="8 9">NRRL 30616</strain>
    </source>
</reference>
<name>A0A1J7JI79_9PEZI</name>
<evidence type="ECO:0000256" key="2">
    <source>
        <dbReference type="ARBA" id="ARBA00022692"/>
    </source>
</evidence>
<evidence type="ECO:0000313" key="8">
    <source>
        <dbReference type="EMBL" id="OIW33065.1"/>
    </source>
</evidence>
<dbReference type="Proteomes" id="UP000182658">
    <property type="component" value="Unassembled WGS sequence"/>
</dbReference>
<dbReference type="InterPro" id="IPR005829">
    <property type="entry name" value="Sugar_transporter_CS"/>
</dbReference>
<dbReference type="EMBL" id="KV875094">
    <property type="protein sequence ID" value="OIW33065.1"/>
    <property type="molecule type" value="Genomic_DNA"/>
</dbReference>
<feature type="domain" description="Major facilitator superfamily (MFS) profile" evidence="7">
    <location>
        <begin position="65"/>
        <end position="539"/>
    </location>
</feature>
<dbReference type="AlphaFoldDB" id="A0A1J7JI79"/>
<dbReference type="InterPro" id="IPR036259">
    <property type="entry name" value="MFS_trans_sf"/>
</dbReference>
<feature type="transmembrane region" description="Helical" evidence="6">
    <location>
        <begin position="388"/>
        <end position="408"/>
    </location>
</feature>
<proteinExistence type="predicted"/>
<evidence type="ECO:0000256" key="1">
    <source>
        <dbReference type="ARBA" id="ARBA00004141"/>
    </source>
</evidence>
<comment type="subcellular location">
    <subcellularLocation>
        <location evidence="1">Membrane</location>
        <topology evidence="1">Multi-pass membrane protein</topology>
    </subcellularLocation>
</comment>
<feature type="transmembrane region" description="Helical" evidence="6">
    <location>
        <begin position="130"/>
        <end position="148"/>
    </location>
</feature>
<feature type="region of interest" description="Disordered" evidence="5">
    <location>
        <begin position="1"/>
        <end position="53"/>
    </location>
</feature>
<dbReference type="GO" id="GO:0005886">
    <property type="term" value="C:plasma membrane"/>
    <property type="evidence" value="ECO:0007669"/>
    <property type="project" value="TreeGrafter"/>
</dbReference>
<feature type="transmembrane region" description="Helical" evidence="6">
    <location>
        <begin position="193"/>
        <end position="211"/>
    </location>
</feature>
<dbReference type="Pfam" id="PF07690">
    <property type="entry name" value="MFS_1"/>
    <property type="match status" value="1"/>
</dbReference>
<dbReference type="PANTHER" id="PTHR23501:SF195">
    <property type="entry name" value="PEP5"/>
    <property type="match status" value="1"/>
</dbReference>
<evidence type="ECO:0000256" key="4">
    <source>
        <dbReference type="ARBA" id="ARBA00023136"/>
    </source>
</evidence>
<evidence type="ECO:0000313" key="9">
    <source>
        <dbReference type="Proteomes" id="UP000182658"/>
    </source>
</evidence>